<organism evidence="3 4">
    <name type="scientific">Pseudomonas tructae</name>
    <dbReference type="NCBI Taxonomy" id="2518644"/>
    <lineage>
        <taxon>Bacteria</taxon>
        <taxon>Pseudomonadati</taxon>
        <taxon>Pseudomonadota</taxon>
        <taxon>Gammaproteobacteria</taxon>
        <taxon>Pseudomonadales</taxon>
        <taxon>Pseudomonadaceae</taxon>
        <taxon>Pseudomonas</taxon>
    </lineage>
</organism>
<feature type="transmembrane region" description="Helical" evidence="1">
    <location>
        <begin position="212"/>
        <end position="229"/>
    </location>
</feature>
<evidence type="ECO:0000259" key="2">
    <source>
        <dbReference type="Pfam" id="PF01757"/>
    </source>
</evidence>
<evidence type="ECO:0000256" key="1">
    <source>
        <dbReference type="SAM" id="Phobius"/>
    </source>
</evidence>
<evidence type="ECO:0000313" key="3">
    <source>
        <dbReference type="EMBL" id="QBF26860.1"/>
    </source>
</evidence>
<dbReference type="GO" id="GO:0000271">
    <property type="term" value="P:polysaccharide biosynthetic process"/>
    <property type="evidence" value="ECO:0007669"/>
    <property type="project" value="TreeGrafter"/>
</dbReference>
<dbReference type="GO" id="GO:0016020">
    <property type="term" value="C:membrane"/>
    <property type="evidence" value="ECO:0007669"/>
    <property type="project" value="TreeGrafter"/>
</dbReference>
<feature type="transmembrane region" description="Helical" evidence="1">
    <location>
        <begin position="182"/>
        <end position="205"/>
    </location>
</feature>
<feature type="transmembrane region" description="Helical" evidence="1">
    <location>
        <begin position="49"/>
        <end position="65"/>
    </location>
</feature>
<reference evidence="3 4" key="1">
    <citation type="submission" date="2019-02" db="EMBL/GenBank/DDBJ databases">
        <title>Complete genome sequence of Pseudomonas sp. SNU WT1 isolated from rainbow trout.</title>
        <authorList>
            <person name="Oh W.T."/>
            <person name="Park S.C."/>
        </authorList>
    </citation>
    <scope>NUCLEOTIDE SEQUENCE [LARGE SCALE GENOMIC DNA]</scope>
    <source>
        <strain evidence="3 4">SNU WT1</strain>
    </source>
</reference>
<keyword evidence="3" id="KW-0808">Transferase</keyword>
<sequence>MSRVAYAPLRKELSGNEVTETDDIPIKQTSKAVKRTGIAMRETINNIQALRFFAAFSVVFAHLLINRYAGSGIPTDLFAIGAFGVDVFFIISGFIMAFVSKGMKGSAPQKSIEFLVRRLFRVIPLYWRFTIVAYILAFMSISCPPNLTSCPWYLSDQYNFAKTSFDWLLQSLTFTHWNRGPIYSIGWTLIYEFWFYVLFSVCLLVGARPTRFFTALLALVVIAGLPHWLSSVRQGFLTYCCTLS</sequence>
<keyword evidence="4" id="KW-1185">Reference proteome</keyword>
<dbReference type="PANTHER" id="PTHR23028:SF131">
    <property type="entry name" value="BLR2367 PROTEIN"/>
    <property type="match status" value="1"/>
</dbReference>
<evidence type="ECO:0000313" key="4">
    <source>
        <dbReference type="Proteomes" id="UP000291130"/>
    </source>
</evidence>
<keyword evidence="3" id="KW-0012">Acyltransferase</keyword>
<dbReference type="InterPro" id="IPR002656">
    <property type="entry name" value="Acyl_transf_3_dom"/>
</dbReference>
<dbReference type="Proteomes" id="UP000291130">
    <property type="component" value="Chromosome"/>
</dbReference>
<proteinExistence type="predicted"/>
<name>A0A411MJ91_9PSED</name>
<feature type="transmembrane region" description="Helical" evidence="1">
    <location>
        <begin position="77"/>
        <end position="99"/>
    </location>
</feature>
<accession>A0A411MJ91</accession>
<keyword evidence="1" id="KW-1133">Transmembrane helix</keyword>
<protein>
    <submittedName>
        <fullName evidence="3">Acyltransferase</fullName>
    </submittedName>
</protein>
<gene>
    <name evidence="3" type="ORF">EXN22_14610</name>
</gene>
<dbReference type="EMBL" id="CP035952">
    <property type="protein sequence ID" value="QBF26860.1"/>
    <property type="molecule type" value="Genomic_DNA"/>
</dbReference>
<dbReference type="Pfam" id="PF01757">
    <property type="entry name" value="Acyl_transf_3"/>
    <property type="match status" value="1"/>
</dbReference>
<feature type="domain" description="Acyltransferase 3" evidence="2">
    <location>
        <begin position="45"/>
        <end position="228"/>
    </location>
</feature>
<keyword evidence="1" id="KW-0812">Transmembrane</keyword>
<dbReference type="OrthoDB" id="9767863at2"/>
<feature type="transmembrane region" description="Helical" evidence="1">
    <location>
        <begin position="119"/>
        <end position="141"/>
    </location>
</feature>
<dbReference type="GO" id="GO:0016747">
    <property type="term" value="F:acyltransferase activity, transferring groups other than amino-acyl groups"/>
    <property type="evidence" value="ECO:0007669"/>
    <property type="project" value="InterPro"/>
</dbReference>
<dbReference type="PANTHER" id="PTHR23028">
    <property type="entry name" value="ACETYLTRANSFERASE"/>
    <property type="match status" value="1"/>
</dbReference>
<dbReference type="InterPro" id="IPR050879">
    <property type="entry name" value="Acyltransferase_3"/>
</dbReference>
<dbReference type="KEGG" id="ptk:EXN22_14610"/>
<keyword evidence="1" id="KW-0472">Membrane</keyword>
<dbReference type="AlphaFoldDB" id="A0A411MJ91"/>